<gene>
    <name evidence="2" type="ORF">GCM10009798_04020</name>
</gene>
<dbReference type="EMBL" id="BAAAPB010000001">
    <property type="protein sequence ID" value="GAA1948066.1"/>
    <property type="molecule type" value="Genomic_DNA"/>
</dbReference>
<feature type="domain" description="Htaa" evidence="1">
    <location>
        <begin position="6"/>
        <end position="144"/>
    </location>
</feature>
<name>A0ABN2QAR0_9ACTN</name>
<evidence type="ECO:0000259" key="1">
    <source>
        <dbReference type="Pfam" id="PF04213"/>
    </source>
</evidence>
<dbReference type="RefSeq" id="WP_344041884.1">
    <property type="nucleotide sequence ID" value="NZ_BAAAPB010000001.1"/>
</dbReference>
<protein>
    <recommendedName>
        <fullName evidence="1">Htaa domain-containing protein</fullName>
    </recommendedName>
</protein>
<proteinExistence type="predicted"/>
<reference evidence="2 3" key="1">
    <citation type="journal article" date="2019" name="Int. J. Syst. Evol. Microbiol.">
        <title>The Global Catalogue of Microorganisms (GCM) 10K type strain sequencing project: providing services to taxonomists for standard genome sequencing and annotation.</title>
        <authorList>
            <consortium name="The Broad Institute Genomics Platform"/>
            <consortium name="The Broad Institute Genome Sequencing Center for Infectious Disease"/>
            <person name="Wu L."/>
            <person name="Ma J."/>
        </authorList>
    </citation>
    <scope>NUCLEOTIDE SEQUENCE [LARGE SCALE GENOMIC DNA]</scope>
    <source>
        <strain evidence="2 3">JCM 15309</strain>
    </source>
</reference>
<dbReference type="Pfam" id="PF04213">
    <property type="entry name" value="HtaA"/>
    <property type="match status" value="1"/>
</dbReference>
<evidence type="ECO:0000313" key="3">
    <source>
        <dbReference type="Proteomes" id="UP001500571"/>
    </source>
</evidence>
<organism evidence="2 3">
    <name type="scientific">Nocardioides panacihumi</name>
    <dbReference type="NCBI Taxonomy" id="400774"/>
    <lineage>
        <taxon>Bacteria</taxon>
        <taxon>Bacillati</taxon>
        <taxon>Actinomycetota</taxon>
        <taxon>Actinomycetes</taxon>
        <taxon>Propionibacteriales</taxon>
        <taxon>Nocardioidaceae</taxon>
        <taxon>Nocardioides</taxon>
    </lineage>
</organism>
<comment type="caution">
    <text evidence="2">The sequence shown here is derived from an EMBL/GenBank/DDBJ whole genome shotgun (WGS) entry which is preliminary data.</text>
</comment>
<dbReference type="Proteomes" id="UP001500571">
    <property type="component" value="Unassembled WGS sequence"/>
</dbReference>
<evidence type="ECO:0000313" key="2">
    <source>
        <dbReference type="EMBL" id="GAA1948066.1"/>
    </source>
</evidence>
<keyword evidence="3" id="KW-1185">Reference proteome</keyword>
<dbReference type="InterPro" id="IPR007331">
    <property type="entry name" value="Htaa"/>
</dbReference>
<sequence length="147" mass="15716">MPEPGLAWAVRASFLAYVAGLPDGRASVSGGATLTFDDPQRVIFAPDPEHTTAVELAYRGDLRLAGHGGLLFVRLANPRLRLDGDRAVLSVDDPRSEDGSGPRLDLVRLRLDEDGSGRDVRLLAAGVPLFNHVYAEGEPFDDLAVLG</sequence>
<accession>A0ABN2QAR0</accession>